<dbReference type="EMBL" id="ACVN02000031">
    <property type="protein sequence ID" value="ERK62266.1"/>
    <property type="molecule type" value="Genomic_DNA"/>
</dbReference>
<dbReference type="RefSeq" id="WP_021796331.1">
    <property type="nucleotide sequence ID" value="NZ_ACVN02000031.1"/>
</dbReference>
<evidence type="ECO:0000313" key="1">
    <source>
        <dbReference type="EMBL" id="ERK62266.1"/>
    </source>
</evidence>
<dbReference type="CDD" id="cd02440">
    <property type="entry name" value="AdoMet_MTases"/>
    <property type="match status" value="1"/>
</dbReference>
<evidence type="ECO:0008006" key="3">
    <source>
        <dbReference type="Google" id="ProtNLM"/>
    </source>
</evidence>
<sequence>MTVPDHCSASVPTGTLEITGEDISLVLPAGCEDLMVEVYLGGRRIWTTRTSRGWWGADGRWHLPWPAAMRPRLVGTGDVRVEVGPRGDRVLVEGVAVTLGGSDEPLELNHPADGSPQVINKWGRVAKSFEDKDDGFFDALLSSTREIADFLRDECGIEAFLHCGSLLGPVRDGDLIPNDDDSDLAYLSVCTNPTDIALESYRIERALSAAGYDFVRHSTGHIQVMFSGRSMIDRYYVDIFTCFEVSGWFYATAHAHEPMDSMRVHPLGTMEVRGHELPVPADPSTIFVAMYGPGWATPDPSYQYETPPQVARRYYWWQNHFDAHREDWEDFWRCNSSLASDPRPSDFALWAAERLTDGAGVYEMGCGDGLTACHLAADRPVLASDYARPALMLARERAERADVDVRFFQSNQYSTRQTSHALHEAASLGGPVDVVVENLFDGMHFLGWDGTMRVMRHLLGLGGAALVGVGGGCHGHDLAADEPRGDRFWNPQEFADRLDRFGMRIDSVEIVDPQGPSPRHRYLIRKARP</sequence>
<dbReference type="Gene3D" id="3.40.50.150">
    <property type="entry name" value="Vaccinia Virus protein VP39"/>
    <property type="match status" value="1"/>
</dbReference>
<dbReference type="InterPro" id="IPR052613">
    <property type="entry name" value="LicD_transferase"/>
</dbReference>
<keyword evidence="2" id="KW-1185">Reference proteome</keyword>
<organism evidence="1 2">
    <name type="scientific">Propionibacterium acidifaciens F0233</name>
    <dbReference type="NCBI Taxonomy" id="553198"/>
    <lineage>
        <taxon>Bacteria</taxon>
        <taxon>Bacillati</taxon>
        <taxon>Actinomycetota</taxon>
        <taxon>Actinomycetes</taxon>
        <taxon>Propionibacteriales</taxon>
        <taxon>Propionibacteriaceae</taxon>
        <taxon>Propionibacterium</taxon>
    </lineage>
</organism>
<dbReference type="SUPFAM" id="SSF53335">
    <property type="entry name" value="S-adenosyl-L-methionine-dependent methyltransferases"/>
    <property type="match status" value="1"/>
</dbReference>
<name>U2R0F9_9ACTN</name>
<dbReference type="GeneID" id="95360103"/>
<gene>
    <name evidence="1" type="ORF">HMPREF0682_2372</name>
</gene>
<dbReference type="PANTHER" id="PTHR13627:SF31">
    <property type="entry name" value="RIBITOL 5-PHOSPHATE TRANSFERASE FKRP"/>
    <property type="match status" value="1"/>
</dbReference>
<dbReference type="InterPro" id="IPR029063">
    <property type="entry name" value="SAM-dependent_MTases_sf"/>
</dbReference>
<protein>
    <recommendedName>
        <fullName evidence="3">Methyltransferase domain protein</fullName>
    </recommendedName>
</protein>
<evidence type="ECO:0000313" key="2">
    <source>
        <dbReference type="Proteomes" id="UP000017052"/>
    </source>
</evidence>
<dbReference type="OrthoDB" id="3780655at2"/>
<dbReference type="Proteomes" id="UP000017052">
    <property type="component" value="Unassembled WGS sequence"/>
</dbReference>
<proteinExistence type="predicted"/>
<comment type="caution">
    <text evidence="1">The sequence shown here is derived from an EMBL/GenBank/DDBJ whole genome shotgun (WGS) entry which is preliminary data.</text>
</comment>
<dbReference type="AlphaFoldDB" id="U2R0F9"/>
<dbReference type="PANTHER" id="PTHR13627">
    <property type="entry name" value="FUKUTIN RELATED PROTEIN"/>
    <property type="match status" value="1"/>
</dbReference>
<reference evidence="1" key="1">
    <citation type="submission" date="2013-08" db="EMBL/GenBank/DDBJ databases">
        <authorList>
            <person name="Durkin A.S."/>
            <person name="Haft D.R."/>
            <person name="McCorrison J."/>
            <person name="Torralba M."/>
            <person name="Gillis M."/>
            <person name="Haft D.H."/>
            <person name="Methe B."/>
            <person name="Sutton G."/>
            <person name="Nelson K.E."/>
        </authorList>
    </citation>
    <scope>NUCLEOTIDE SEQUENCE [LARGE SCALE GENOMIC DNA]</scope>
    <source>
        <strain evidence="1">F0233</strain>
    </source>
</reference>
<accession>U2R0F9</accession>